<dbReference type="AlphaFoldDB" id="A0A154V551"/>
<comment type="caution">
    <text evidence="1">The sequence shown here is derived from an EMBL/GenBank/DDBJ whole genome shotgun (WGS) entry which is preliminary data.</text>
</comment>
<dbReference type="STRING" id="31965.AWH51_02750"/>
<gene>
    <name evidence="1" type="ORF">AWH51_02750</name>
</gene>
<protein>
    <submittedName>
        <fullName evidence="1">Glycosyl transferase</fullName>
    </submittedName>
</protein>
<dbReference type="Gene3D" id="3.40.50.2000">
    <property type="entry name" value="Glycogen Phosphorylase B"/>
    <property type="match status" value="2"/>
</dbReference>
<accession>A0A154V551</accession>
<evidence type="ECO:0000313" key="1">
    <source>
        <dbReference type="EMBL" id="KZC96495.1"/>
    </source>
</evidence>
<sequence length="352" mass="39068">MSRRPDPTAPSRRARALVVQQSFPTPRPTTNPYLVMLAESIARQPGVAVRTFSWTSALLRPYDVLHVHWPEILVSGHGPLKRLVRQGLTVALVARLAITRTPLVRTLHNLELPDGISRRERALLRLMERRTTLWIHLNEDTPERADRPHETIVHGHYRDWFRHHPRPDVVPGRIGYFGLIRRYKGVDRLLAAFRGMPRDASLRVGGRPSSPELAASLEGLAAADDRVRLDLRFLADAEVVELVGASELVVLPYREMHNSGGALTTLSLDRPVLMPANRVNARLAAEVGPGWVHAYEGELEAADVAAALDAVRALAPGARPDLSRREWPEAGARHVAAYRRAVAIVAGRRACG</sequence>
<proteinExistence type="predicted"/>
<keyword evidence="1" id="KW-0808">Transferase</keyword>
<name>A0A154V551_9MICO</name>
<dbReference type="EMBL" id="LQXA01000004">
    <property type="protein sequence ID" value="KZC96495.1"/>
    <property type="molecule type" value="Genomic_DNA"/>
</dbReference>
<dbReference type="OrthoDB" id="9771846at2"/>
<dbReference type="GO" id="GO:0016740">
    <property type="term" value="F:transferase activity"/>
    <property type="evidence" value="ECO:0007669"/>
    <property type="project" value="UniProtKB-KW"/>
</dbReference>
<organism evidence="1 2">
    <name type="scientific">Clavibacter tessellarius</name>
    <dbReference type="NCBI Taxonomy" id="31965"/>
    <lineage>
        <taxon>Bacteria</taxon>
        <taxon>Bacillati</taxon>
        <taxon>Actinomycetota</taxon>
        <taxon>Actinomycetes</taxon>
        <taxon>Micrococcales</taxon>
        <taxon>Microbacteriaceae</taxon>
        <taxon>Clavibacter</taxon>
    </lineage>
</organism>
<dbReference type="RefSeq" id="WP_063070257.1">
    <property type="nucleotide sequence ID" value="NZ_LQXA01000004.1"/>
</dbReference>
<dbReference type="Proteomes" id="UP000076218">
    <property type="component" value="Unassembled WGS sequence"/>
</dbReference>
<dbReference type="SUPFAM" id="SSF53756">
    <property type="entry name" value="UDP-Glycosyltransferase/glycogen phosphorylase"/>
    <property type="match status" value="1"/>
</dbReference>
<evidence type="ECO:0000313" key="2">
    <source>
        <dbReference type="Proteomes" id="UP000076218"/>
    </source>
</evidence>
<reference evidence="1 2" key="1">
    <citation type="submission" date="2016-01" db="EMBL/GenBank/DDBJ databases">
        <title>Draft genome sequence of Clavibacter michiganensis subsp. tessellarius DOAB 609.</title>
        <authorList>
            <person name="Tambong J.T."/>
        </authorList>
    </citation>
    <scope>NUCLEOTIDE SEQUENCE [LARGE SCALE GENOMIC DNA]</scope>
    <source>
        <strain evidence="1 2">DOAB 609</strain>
    </source>
</reference>